<dbReference type="VEuPathDB" id="VectorBase:ADAC001970"/>
<feature type="region of interest" description="Disordered" evidence="1">
    <location>
        <begin position="1"/>
        <end position="36"/>
    </location>
</feature>
<gene>
    <name evidence="2" type="ORF">AND_001970</name>
</gene>
<reference evidence="2 4" key="1">
    <citation type="journal article" date="2010" name="BMC Genomics">
        <title>Combination of measures distinguishes pre-miRNAs from other stem-loops in the genome of the newly sequenced Anopheles darlingi.</title>
        <authorList>
            <person name="Mendes N.D."/>
            <person name="Freitas A.T."/>
            <person name="Vasconcelos A.T."/>
            <person name="Sagot M.F."/>
        </authorList>
    </citation>
    <scope>NUCLEOTIDE SEQUENCE</scope>
</reference>
<reference evidence="2" key="3">
    <citation type="journal article" date="2013" name="Nucleic Acids Res.">
        <title>The genome of Anopheles darlingi, the main neotropical malaria vector.</title>
        <authorList>
            <person name="Marinotti O."/>
            <person name="Cerqueira G.C."/>
            <person name="de Almeida L.G."/>
            <person name="Ferro M.I."/>
            <person name="Loreto E.L."/>
            <person name="Zaha A."/>
            <person name="Teixeira S.M."/>
            <person name="Wespiser A.R."/>
            <person name="Almeida E Silva A."/>
            <person name="Schlindwein A.D."/>
            <person name="Pacheco A.C."/>
            <person name="Silva A.L."/>
            <person name="Graveley B.R."/>
            <person name="Walenz B.P."/>
            <person name="Lima Bde A."/>
            <person name="Ribeiro C.A."/>
            <person name="Nunes-Silva C.G."/>
            <person name="de Carvalho C.R."/>
            <person name="Soares C.M."/>
            <person name="de Menezes C.B."/>
            <person name="Matiolli C."/>
            <person name="Caffrey D."/>
            <person name="Araujo D.A."/>
            <person name="de Oliveira D.M."/>
            <person name="Golenbock D."/>
            <person name="Grisard E.C."/>
            <person name="Fantinatti-Garboggini F."/>
            <person name="de Carvalho F.M."/>
            <person name="Barcellos F.G."/>
            <person name="Prosdocimi F."/>
            <person name="May G."/>
            <person name="Azevedo Junior G.M."/>
            <person name="Guimaraes G.M."/>
            <person name="Goldman G.H."/>
            <person name="Padilha I.Q."/>
            <person name="Batista Jda S."/>
            <person name="Ferro J.A."/>
            <person name="Ribeiro J.M."/>
            <person name="Fietto J.L."/>
            <person name="Dabbas K.M."/>
            <person name="Cerdeira L."/>
            <person name="Agnez-Lima L.F."/>
            <person name="Brocchi M."/>
            <person name="de Carvalho M.O."/>
            <person name="Teixeira Mde M."/>
            <person name="Diniz Maia Mde M."/>
            <person name="Goldman M.H."/>
            <person name="Cruz Schneider M.P."/>
            <person name="Felipe M.S."/>
            <person name="Hungria M."/>
            <person name="Nicolas M.F."/>
            <person name="Pereira M."/>
            <person name="Montes M.A."/>
            <person name="Cantao M.E."/>
            <person name="Vincentz M."/>
            <person name="Rafael M.S."/>
            <person name="Silverman N."/>
            <person name="Stoco P.H."/>
            <person name="Souza R.C."/>
            <person name="Vicentini R."/>
            <person name="Gazzinelli R.T."/>
            <person name="Neves Rde O."/>
            <person name="Silva R."/>
            <person name="Astolfi-Filho S."/>
            <person name="Maciel T.E."/>
            <person name="Urmenyi T.P."/>
            <person name="Tadei W.P."/>
            <person name="Camargo E.P."/>
            <person name="de Vasconcelos A.T."/>
        </authorList>
    </citation>
    <scope>NUCLEOTIDE SEQUENCE</scope>
</reference>
<protein>
    <submittedName>
        <fullName evidence="2 3">Uncharacterized protein</fullName>
    </submittedName>
</protein>
<organism evidence="2">
    <name type="scientific">Anopheles darlingi</name>
    <name type="common">Mosquito</name>
    <dbReference type="NCBI Taxonomy" id="43151"/>
    <lineage>
        <taxon>Eukaryota</taxon>
        <taxon>Metazoa</taxon>
        <taxon>Ecdysozoa</taxon>
        <taxon>Arthropoda</taxon>
        <taxon>Hexapoda</taxon>
        <taxon>Insecta</taxon>
        <taxon>Pterygota</taxon>
        <taxon>Neoptera</taxon>
        <taxon>Endopterygota</taxon>
        <taxon>Diptera</taxon>
        <taxon>Nematocera</taxon>
        <taxon>Culicoidea</taxon>
        <taxon>Culicidae</taxon>
        <taxon>Anophelinae</taxon>
        <taxon>Anopheles</taxon>
    </lineage>
</organism>
<dbReference type="AlphaFoldDB" id="W5JPD3"/>
<reference evidence="3" key="4">
    <citation type="submission" date="2015-06" db="UniProtKB">
        <authorList>
            <consortium name="EnsemblMetazoa"/>
        </authorList>
    </citation>
    <scope>IDENTIFICATION</scope>
</reference>
<evidence type="ECO:0000313" key="4">
    <source>
        <dbReference type="Proteomes" id="UP000000673"/>
    </source>
</evidence>
<accession>W5JPD3</accession>
<dbReference type="HOGENOM" id="CLU_2361435_0_0_1"/>
<evidence type="ECO:0000313" key="2">
    <source>
        <dbReference type="EMBL" id="ETN66252.1"/>
    </source>
</evidence>
<dbReference type="EMBL" id="ADMH02000484">
    <property type="protein sequence ID" value="ETN66252.1"/>
    <property type="molecule type" value="Genomic_DNA"/>
</dbReference>
<evidence type="ECO:0000313" key="3">
    <source>
        <dbReference type="EnsemblMetazoa" id="ADAC001970-PA"/>
    </source>
</evidence>
<name>W5JPD3_ANODA</name>
<keyword evidence="4" id="KW-1185">Reference proteome</keyword>
<evidence type="ECO:0000256" key="1">
    <source>
        <dbReference type="SAM" id="MobiDB-lite"/>
    </source>
</evidence>
<dbReference type="EnsemblMetazoa" id="ADAC001970-RA">
    <property type="protein sequence ID" value="ADAC001970-PA"/>
    <property type="gene ID" value="ADAC001970"/>
</dbReference>
<dbReference type="Proteomes" id="UP000000673">
    <property type="component" value="Unassembled WGS sequence"/>
</dbReference>
<reference evidence="2" key="2">
    <citation type="submission" date="2010-05" db="EMBL/GenBank/DDBJ databases">
        <authorList>
            <person name="Almeida L.G."/>
            <person name="Nicolas M.F."/>
            <person name="Souza R.C."/>
            <person name="Vasconcelos A.T.R."/>
        </authorList>
    </citation>
    <scope>NUCLEOTIDE SEQUENCE</scope>
</reference>
<sequence>MKLSRSHKPEILPTPPPGSNHSSHIQPHSELRQRYRKESRVELTARSCNYYKPNHEIALENRTFETQGISREYGKLIVNRAIIERKFDLPVLYEFC</sequence>
<proteinExistence type="predicted"/>
<feature type="compositionally biased region" description="Basic and acidic residues" evidence="1">
    <location>
        <begin position="27"/>
        <end position="36"/>
    </location>
</feature>